<dbReference type="Proteomes" id="UP000515135">
    <property type="component" value="Unplaced"/>
</dbReference>
<feature type="repeat" description="ANK" evidence="3">
    <location>
        <begin position="856"/>
        <end position="881"/>
    </location>
</feature>
<feature type="repeat" description="ANK" evidence="3">
    <location>
        <begin position="756"/>
        <end position="788"/>
    </location>
</feature>
<dbReference type="SMART" id="SM00248">
    <property type="entry name" value="ANK"/>
    <property type="match status" value="16"/>
</dbReference>
<organism evidence="5 6">
    <name type="scientific">Branchiostoma belcheri</name>
    <name type="common">Amphioxus</name>
    <dbReference type="NCBI Taxonomy" id="7741"/>
    <lineage>
        <taxon>Eukaryota</taxon>
        <taxon>Metazoa</taxon>
        <taxon>Chordata</taxon>
        <taxon>Cephalochordata</taxon>
        <taxon>Leptocardii</taxon>
        <taxon>Amphioxiformes</taxon>
        <taxon>Branchiostomatidae</taxon>
        <taxon>Branchiostoma</taxon>
    </lineage>
</organism>
<feature type="repeat" description="ANK" evidence="3">
    <location>
        <begin position="306"/>
        <end position="338"/>
    </location>
</feature>
<feature type="repeat" description="ANK" evidence="3">
    <location>
        <begin position="273"/>
        <end position="305"/>
    </location>
</feature>
<feature type="repeat" description="ANK" evidence="3">
    <location>
        <begin position="680"/>
        <end position="712"/>
    </location>
</feature>
<feature type="repeat" description="ANK" evidence="3">
    <location>
        <begin position="174"/>
        <end position="206"/>
    </location>
</feature>
<dbReference type="Pfam" id="PF12796">
    <property type="entry name" value="Ank_2"/>
    <property type="match status" value="5"/>
</dbReference>
<keyword evidence="1" id="KW-0677">Repeat</keyword>
<accession>A0A6P4YCZ7</accession>
<keyword evidence="2 3" id="KW-0040">ANK repeat</keyword>
<dbReference type="OrthoDB" id="194358at2759"/>
<dbReference type="Gene3D" id="1.25.40.20">
    <property type="entry name" value="Ankyrin repeat-containing domain"/>
    <property type="match status" value="7"/>
</dbReference>
<evidence type="ECO:0000256" key="1">
    <source>
        <dbReference type="ARBA" id="ARBA00022737"/>
    </source>
</evidence>
<dbReference type="PROSITE" id="PS50088">
    <property type="entry name" value="ANK_REPEAT"/>
    <property type="match status" value="10"/>
</dbReference>
<dbReference type="PANTHER" id="PTHR24173">
    <property type="entry name" value="ANKYRIN REPEAT CONTAINING"/>
    <property type="match status" value="1"/>
</dbReference>
<dbReference type="RefSeq" id="XP_019622303.1">
    <property type="nucleotide sequence ID" value="XM_019766744.1"/>
</dbReference>
<dbReference type="InterPro" id="IPR002110">
    <property type="entry name" value="Ankyrin_rpt"/>
</dbReference>
<feature type="repeat" description="ANK" evidence="3">
    <location>
        <begin position="132"/>
        <end position="164"/>
    </location>
</feature>
<evidence type="ECO:0000313" key="6">
    <source>
        <dbReference type="RefSeq" id="XP_019622303.1"/>
    </source>
</evidence>
<evidence type="ECO:0000313" key="5">
    <source>
        <dbReference type="Proteomes" id="UP000515135"/>
    </source>
</evidence>
<dbReference type="InterPro" id="IPR036770">
    <property type="entry name" value="Ankyrin_rpt-contain_sf"/>
</dbReference>
<feature type="compositionally biased region" description="Basic and acidic residues" evidence="4">
    <location>
        <begin position="618"/>
        <end position="627"/>
    </location>
</feature>
<gene>
    <name evidence="6" type="primary">LOC109468500</name>
</gene>
<sequence>MFPKTDESISELNDYQESGKLAADLQAEFENIGLNCPLEVDVLSTEQLEEEVAEIVEEAMDAFVLSEMKETGEHSEECTQTQETGEESTQTYEELRDTWRDALLRITAWTGDEDKVKTLLQAGVQVNTENSEGETPLWDAMRGGHSSIVKLLLQKGADPGAGANTDSANTESGMGKSVLQLAAQSGNAEMVSILTEADADLNRTNSRGTTALFLAAEQGHAETMRTLIQAGADLNKADKEGTTPLSVAAEKGHAEVVSILVQAGADLNKVDDMGMTPLWFAADRGHAEIVSILTQAGADLNKTDLDKKTPLWIAAFYGNMEVVKVLIEAGADISIPDKSSKTPYQAAVETKHSDVAKMFPKTDESIRELNRDQESGKLAADVKKGFENIGLNCPLEVKILTMEELEEEVSEIVEETMDVFVLSEMQETGEDSEESTQTYEELRDDWRDENEKSAKPTDTVRKVKSSARRGVRRLEFALNAVQSRKLAKEMRMRFSYLKIEDSVKEELVSGAQQLEQKAMEDLSEFYNANKDLSRAAIIKVFKRHKVLRKGLKIAKMWPTSETDECVKALDSGQVTYRLTEYEKIGYHGPSQGDVRSMEQLEEDVLSETCEQTTQTDKVLGEGHKTDTDVPEDNETSTQTYEELRDAWRDALLRITAWTGDEDKVKTLLQAGVQVNTENSEGETPFCDAVTGGHSNIVKLLLQKGADPGAGENTARSRERASGMGKTLLHLAAEIGSVEWLSHLPITVVNKDETDRMGRTPLSVAAERGHAEVVSFLLYAWADVYKEDGDGRTPMWWAAWSGHAEVLRILRRQGFADMHMADCMGRTPLWVAAEKGHVDVVEFLVEEDGRPGIADLEQKTPLWIAAHNGNMEVVKVLIEAMAAEGSGLERDISKPDKTGKTPYQAAVERKHSDVAKVIEDQVTKTLQKKS</sequence>
<dbReference type="Pfam" id="PF00023">
    <property type="entry name" value="Ank"/>
    <property type="match status" value="2"/>
</dbReference>
<feature type="region of interest" description="Disordered" evidence="4">
    <location>
        <begin position="611"/>
        <end position="638"/>
    </location>
</feature>
<dbReference type="PROSITE" id="PS50297">
    <property type="entry name" value="ANK_REP_REGION"/>
    <property type="match status" value="10"/>
</dbReference>
<name>A0A6P4YCZ7_BRABE</name>
<feature type="repeat" description="ANK" evidence="3">
    <location>
        <begin position="823"/>
        <end position="855"/>
    </location>
</feature>
<keyword evidence="5" id="KW-1185">Reference proteome</keyword>
<feature type="repeat" description="ANK" evidence="3">
    <location>
        <begin position="240"/>
        <end position="272"/>
    </location>
</feature>
<dbReference type="PANTHER" id="PTHR24173:SF74">
    <property type="entry name" value="ANKYRIN REPEAT DOMAIN-CONTAINING PROTEIN 16"/>
    <property type="match status" value="1"/>
</dbReference>
<reference evidence="6" key="1">
    <citation type="submission" date="2025-08" db="UniProtKB">
        <authorList>
            <consortium name="RefSeq"/>
        </authorList>
    </citation>
    <scope>IDENTIFICATION</scope>
    <source>
        <tissue evidence="6">Gonad</tissue>
    </source>
</reference>
<protein>
    <submittedName>
        <fullName evidence="6">Ankyrin repeat domain-containing protein 50-like</fullName>
    </submittedName>
</protein>
<dbReference type="KEGG" id="bbel:109468500"/>
<dbReference type="SUPFAM" id="SSF48403">
    <property type="entry name" value="Ankyrin repeat"/>
    <property type="match status" value="2"/>
</dbReference>
<feature type="compositionally biased region" description="Basic and acidic residues" evidence="4">
    <location>
        <begin position="440"/>
        <end position="458"/>
    </location>
</feature>
<dbReference type="PRINTS" id="PR01415">
    <property type="entry name" value="ANKYRIN"/>
</dbReference>
<feature type="repeat" description="ANK" evidence="3">
    <location>
        <begin position="207"/>
        <end position="239"/>
    </location>
</feature>
<feature type="region of interest" description="Disordered" evidence="4">
    <location>
        <begin position="425"/>
        <end position="458"/>
    </location>
</feature>
<dbReference type="GeneID" id="109468500"/>
<evidence type="ECO:0000256" key="4">
    <source>
        <dbReference type="SAM" id="MobiDB-lite"/>
    </source>
</evidence>
<proteinExistence type="predicted"/>
<evidence type="ECO:0000256" key="2">
    <source>
        <dbReference type="ARBA" id="ARBA00023043"/>
    </source>
</evidence>
<dbReference type="AlphaFoldDB" id="A0A6P4YCZ7"/>
<evidence type="ECO:0000256" key="3">
    <source>
        <dbReference type="PROSITE-ProRule" id="PRU00023"/>
    </source>
</evidence>